<evidence type="ECO:0000313" key="3">
    <source>
        <dbReference type="Proteomes" id="UP000232412"/>
    </source>
</evidence>
<evidence type="ECO:0000256" key="1">
    <source>
        <dbReference type="SAM" id="Phobius"/>
    </source>
</evidence>
<name>A0A2H1EHU0_9ARCH</name>
<keyword evidence="1" id="KW-0472">Membrane</keyword>
<accession>A0A2H1EHU0</accession>
<feature type="transmembrane region" description="Helical" evidence="1">
    <location>
        <begin position="15"/>
        <end position="34"/>
    </location>
</feature>
<dbReference type="Proteomes" id="UP000232412">
    <property type="component" value="Unassembled WGS sequence"/>
</dbReference>
<proteinExistence type="predicted"/>
<organism evidence="2 3">
    <name type="scientific">Nitrosotalea sinensis</name>
    <dbReference type="NCBI Taxonomy" id="1499975"/>
    <lineage>
        <taxon>Archaea</taxon>
        <taxon>Nitrososphaerota</taxon>
        <taxon>Nitrososphaeria</taxon>
        <taxon>Nitrosotaleales</taxon>
        <taxon>Nitrosotaleaceae</taxon>
        <taxon>Nitrosotalea</taxon>
    </lineage>
</organism>
<feature type="transmembrane region" description="Helical" evidence="1">
    <location>
        <begin position="46"/>
        <end position="66"/>
    </location>
</feature>
<feature type="transmembrane region" description="Helical" evidence="1">
    <location>
        <begin position="72"/>
        <end position="91"/>
    </location>
</feature>
<feature type="transmembrane region" description="Helical" evidence="1">
    <location>
        <begin position="150"/>
        <end position="174"/>
    </location>
</feature>
<dbReference type="AlphaFoldDB" id="A0A2H1EHU0"/>
<keyword evidence="1" id="KW-1133">Transmembrane helix</keyword>
<reference evidence="3" key="1">
    <citation type="submission" date="2016-12" db="EMBL/GenBank/DDBJ databases">
        <authorList>
            <person name="Herbold C."/>
        </authorList>
    </citation>
    <scope>NUCLEOTIDE SEQUENCE [LARGE SCALE GENOMIC DNA]</scope>
</reference>
<keyword evidence="1" id="KW-0812">Transmembrane</keyword>
<sequence length="197" mass="20694">MLPISRHEMYGKAKAGSVAGIAGGIALLASFFGIDSSLNLPSGSFYMMIGLAVGLHGIPAIVFGSIVHMGTAALIGAVFCMCSALHPALYLRNIWKGVFAGGITGLEVYAIFFMPIALYLMIPTLGVATGSTASSQELLAVSTLKAHLGVIIWGALVLHVIYGVVMGFFSGMILQEDYKGARKKSLYELESESMPAT</sequence>
<feature type="transmembrane region" description="Helical" evidence="1">
    <location>
        <begin position="98"/>
        <end position="122"/>
    </location>
</feature>
<gene>
    <name evidence="2" type="ORF">NSIN_20708</name>
</gene>
<evidence type="ECO:0000313" key="2">
    <source>
        <dbReference type="EMBL" id="SHO45589.1"/>
    </source>
</evidence>
<protein>
    <submittedName>
        <fullName evidence="2">Multitransmembrane protein</fullName>
    </submittedName>
</protein>
<dbReference type="OrthoDB" id="11273at2157"/>
<dbReference type="RefSeq" id="WP_101009676.1">
    <property type="nucleotide sequence ID" value="NZ_FRFC01000003.1"/>
</dbReference>
<dbReference type="EMBL" id="FRFC01000003">
    <property type="protein sequence ID" value="SHO45589.1"/>
    <property type="molecule type" value="Genomic_DNA"/>
</dbReference>
<keyword evidence="3" id="KW-1185">Reference proteome</keyword>